<dbReference type="SMART" id="SM00649">
    <property type="entry name" value="RL11"/>
    <property type="match status" value="1"/>
</dbReference>
<dbReference type="PANTHER" id="PTHR11661:SF1">
    <property type="entry name" value="LARGE RIBOSOMAL SUBUNIT PROTEIN UL11M"/>
    <property type="match status" value="1"/>
</dbReference>
<dbReference type="PANTHER" id="PTHR11661">
    <property type="entry name" value="60S RIBOSOMAL PROTEIN L12"/>
    <property type="match status" value="1"/>
</dbReference>
<gene>
    <name evidence="10" type="primary">rpl</name>
    <name evidence="6" type="synonym">rpl11</name>
    <name evidence="10" type="ORF">MNV_2210005</name>
</gene>
<comment type="similarity">
    <text evidence="1 6 7">Belongs to the universal ribosomal protein uL11 family.</text>
</comment>
<dbReference type="OrthoDB" id="8842at2157"/>
<dbReference type="InterPro" id="IPR036769">
    <property type="entry name" value="Ribosomal_uL11_C_sf"/>
</dbReference>
<feature type="domain" description="Large ribosomal subunit protein uL11 N-terminal" evidence="9">
    <location>
        <begin position="6"/>
        <end position="62"/>
    </location>
</feature>
<evidence type="ECO:0000259" key="8">
    <source>
        <dbReference type="Pfam" id="PF00298"/>
    </source>
</evidence>
<evidence type="ECO:0000259" key="9">
    <source>
        <dbReference type="Pfam" id="PF03946"/>
    </source>
</evidence>
<keyword evidence="11" id="KW-1185">Reference proteome</keyword>
<evidence type="ECO:0000256" key="2">
    <source>
        <dbReference type="ARBA" id="ARBA00022730"/>
    </source>
</evidence>
<dbReference type="InterPro" id="IPR000911">
    <property type="entry name" value="Ribosomal_uL11"/>
</dbReference>
<dbReference type="NCBIfam" id="NF002232">
    <property type="entry name" value="PRK01143.1"/>
    <property type="match status" value="1"/>
</dbReference>
<evidence type="ECO:0000256" key="1">
    <source>
        <dbReference type="ARBA" id="ARBA00010537"/>
    </source>
</evidence>
<dbReference type="InterPro" id="IPR020784">
    <property type="entry name" value="Ribosomal_uL11_N"/>
</dbReference>
<dbReference type="GO" id="GO:0003735">
    <property type="term" value="F:structural constituent of ribosome"/>
    <property type="evidence" value="ECO:0007669"/>
    <property type="project" value="InterPro"/>
</dbReference>
<accession>A0A284VP24</accession>
<reference evidence="11" key="1">
    <citation type="submission" date="2017-06" db="EMBL/GenBank/DDBJ databases">
        <authorList>
            <person name="Cremers G."/>
        </authorList>
    </citation>
    <scope>NUCLEOTIDE SEQUENCE [LARGE SCALE GENOMIC DNA]</scope>
</reference>
<dbReference type="Pfam" id="PF03946">
    <property type="entry name" value="Ribosomal_L11_N"/>
    <property type="match status" value="1"/>
</dbReference>
<dbReference type="SUPFAM" id="SSF46906">
    <property type="entry name" value="Ribosomal protein L11, C-terminal domain"/>
    <property type="match status" value="1"/>
</dbReference>
<dbReference type="CDD" id="cd00349">
    <property type="entry name" value="Ribosomal_L11"/>
    <property type="match status" value="1"/>
</dbReference>
<evidence type="ECO:0000313" key="10">
    <source>
        <dbReference type="EMBL" id="SNQ61046.1"/>
    </source>
</evidence>
<sequence>MVSVVEALVSGGSATPGPPLGPSLGPLGVNVKAIIDKINEQTKAFSGMQVPVKIIVDDKKQFTIQVGTPPTSALIKKELGVELGSGTPNTKVIGNLTVKQAVKIARMKKSDTLSKTLKGAVKEVIGSCVPLGATFEGLNPKEAIAAINSGKFDSDLNESL</sequence>
<evidence type="ECO:0000256" key="6">
    <source>
        <dbReference type="HAMAP-Rule" id="MF_00736"/>
    </source>
</evidence>
<dbReference type="STRING" id="1392998.ANME2D_03424"/>
<feature type="domain" description="Large ribosomal subunit protein uL11 C-terminal" evidence="8">
    <location>
        <begin position="68"/>
        <end position="132"/>
    </location>
</feature>
<dbReference type="Pfam" id="PF00298">
    <property type="entry name" value="Ribosomal_L11"/>
    <property type="match status" value="1"/>
</dbReference>
<dbReference type="Gene3D" id="3.30.1550.10">
    <property type="entry name" value="Ribosomal protein L11/L12, N-terminal domain"/>
    <property type="match status" value="1"/>
</dbReference>
<dbReference type="InterPro" id="IPR020783">
    <property type="entry name" value="Ribosomal_uL11_C"/>
</dbReference>
<dbReference type="HAMAP" id="MF_00736">
    <property type="entry name" value="Ribosomal_uL11"/>
    <property type="match status" value="1"/>
</dbReference>
<evidence type="ECO:0000256" key="4">
    <source>
        <dbReference type="ARBA" id="ARBA00022980"/>
    </source>
</evidence>
<dbReference type="GO" id="GO:0015934">
    <property type="term" value="C:large ribosomal subunit"/>
    <property type="evidence" value="ECO:0007669"/>
    <property type="project" value="TreeGrafter"/>
</dbReference>
<keyword evidence="3 6" id="KW-0694">RNA-binding</keyword>
<keyword evidence="2 6" id="KW-0699">rRNA-binding</keyword>
<comment type="subunit">
    <text evidence="6">Part of the ribosomal stalk of the 50S ribosomal subunit. Interacts with L10 and the large rRNA to form the base of the stalk. L10 forms an elongated spine to which L12 dimers bind in a sequential fashion forming a multimeric L10(L12)X complex.</text>
</comment>
<comment type="function">
    <text evidence="6">Forms part of the ribosomal stalk which helps the ribosome interact with GTP-bound translation factors.</text>
</comment>
<dbReference type="GO" id="GO:0070180">
    <property type="term" value="F:large ribosomal subunit rRNA binding"/>
    <property type="evidence" value="ECO:0007669"/>
    <property type="project" value="UniProtKB-UniRule"/>
</dbReference>
<dbReference type="EMBL" id="FZMP01000137">
    <property type="protein sequence ID" value="SNQ61046.1"/>
    <property type="molecule type" value="Genomic_DNA"/>
</dbReference>
<proteinExistence type="inferred from homology"/>
<dbReference type="Proteomes" id="UP000218615">
    <property type="component" value="Unassembled WGS sequence"/>
</dbReference>
<dbReference type="FunFam" id="3.30.1550.10:FF:000007">
    <property type="entry name" value="50S ribosomal protein L11"/>
    <property type="match status" value="1"/>
</dbReference>
<keyword evidence="4 6" id="KW-0689">Ribosomal protein</keyword>
<evidence type="ECO:0000256" key="3">
    <source>
        <dbReference type="ARBA" id="ARBA00022884"/>
    </source>
</evidence>
<organism evidence="10 11">
    <name type="scientific">Candidatus Methanoperedens nitratireducens</name>
    <dbReference type="NCBI Taxonomy" id="1392998"/>
    <lineage>
        <taxon>Archaea</taxon>
        <taxon>Methanobacteriati</taxon>
        <taxon>Methanobacteriota</taxon>
        <taxon>Stenosarchaea group</taxon>
        <taxon>Methanomicrobia</taxon>
        <taxon>Methanosarcinales</taxon>
        <taxon>ANME-2 cluster</taxon>
        <taxon>Candidatus Methanoperedentaceae</taxon>
        <taxon>Candidatus Methanoperedens</taxon>
    </lineage>
</organism>
<keyword evidence="5 6" id="KW-0687">Ribonucleoprotein</keyword>
<evidence type="ECO:0000313" key="11">
    <source>
        <dbReference type="Proteomes" id="UP000218615"/>
    </source>
</evidence>
<evidence type="ECO:0000256" key="5">
    <source>
        <dbReference type="ARBA" id="ARBA00023274"/>
    </source>
</evidence>
<evidence type="ECO:0000256" key="7">
    <source>
        <dbReference type="RuleBase" id="RU003978"/>
    </source>
</evidence>
<dbReference type="RefSeq" id="WP_096205636.1">
    <property type="nucleotide sequence ID" value="NZ_FZMP01000137.1"/>
</dbReference>
<dbReference type="Gene3D" id="1.10.10.250">
    <property type="entry name" value="Ribosomal protein L11, C-terminal domain"/>
    <property type="match status" value="1"/>
</dbReference>
<dbReference type="GO" id="GO:0006412">
    <property type="term" value="P:translation"/>
    <property type="evidence" value="ECO:0007669"/>
    <property type="project" value="UniProtKB-UniRule"/>
</dbReference>
<dbReference type="AlphaFoldDB" id="A0A284VP24"/>
<dbReference type="InterPro" id="IPR036796">
    <property type="entry name" value="Ribosomal_uL11_N_sf"/>
</dbReference>
<dbReference type="SUPFAM" id="SSF54747">
    <property type="entry name" value="Ribosomal L11/L12e N-terminal domain"/>
    <property type="match status" value="1"/>
</dbReference>
<protein>
    <recommendedName>
        <fullName evidence="6">Large ribosomal subunit protein uL11</fullName>
    </recommendedName>
</protein>
<name>A0A284VP24_9EURY</name>